<proteinExistence type="predicted"/>
<name>A0ABX2FJC6_9BACT</name>
<protein>
    <recommendedName>
        <fullName evidence="4">Lipoprotein</fullName>
    </recommendedName>
</protein>
<evidence type="ECO:0000256" key="1">
    <source>
        <dbReference type="SAM" id="SignalP"/>
    </source>
</evidence>
<feature type="signal peptide" evidence="1">
    <location>
        <begin position="1"/>
        <end position="19"/>
    </location>
</feature>
<gene>
    <name evidence="2" type="ORF">HNP98_000020</name>
</gene>
<evidence type="ECO:0000313" key="2">
    <source>
        <dbReference type="EMBL" id="NRT17217.1"/>
    </source>
</evidence>
<keyword evidence="3" id="KW-1185">Reference proteome</keyword>
<evidence type="ECO:0000313" key="3">
    <source>
        <dbReference type="Proteomes" id="UP000779507"/>
    </source>
</evidence>
<comment type="caution">
    <text evidence="2">The sequence shown here is derived from an EMBL/GenBank/DDBJ whole genome shotgun (WGS) entry which is preliminary data.</text>
</comment>
<dbReference type="EMBL" id="JABSNP010000001">
    <property type="protein sequence ID" value="NRT17217.1"/>
    <property type="molecule type" value="Genomic_DNA"/>
</dbReference>
<organism evidence="2 3">
    <name type="scientific">Hymenobacter caeli</name>
    <dbReference type="NCBI Taxonomy" id="2735894"/>
    <lineage>
        <taxon>Bacteria</taxon>
        <taxon>Pseudomonadati</taxon>
        <taxon>Bacteroidota</taxon>
        <taxon>Cytophagia</taxon>
        <taxon>Cytophagales</taxon>
        <taxon>Hymenobacteraceae</taxon>
        <taxon>Hymenobacter</taxon>
    </lineage>
</organism>
<accession>A0ABX2FJC6</accession>
<evidence type="ECO:0008006" key="4">
    <source>
        <dbReference type="Google" id="ProtNLM"/>
    </source>
</evidence>
<dbReference type="RefSeq" id="WP_173807990.1">
    <property type="nucleotide sequence ID" value="NZ_JABSNP010000001.1"/>
</dbReference>
<keyword evidence="1" id="KW-0732">Signal</keyword>
<feature type="chain" id="PRO_5046954689" description="Lipoprotein" evidence="1">
    <location>
        <begin position="20"/>
        <end position="161"/>
    </location>
</feature>
<dbReference type="PROSITE" id="PS51257">
    <property type="entry name" value="PROKAR_LIPOPROTEIN"/>
    <property type="match status" value="1"/>
</dbReference>
<dbReference type="Proteomes" id="UP000779507">
    <property type="component" value="Unassembled WGS sequence"/>
</dbReference>
<reference evidence="2 3" key="1">
    <citation type="submission" date="2020-05" db="EMBL/GenBank/DDBJ databases">
        <title>Genomic Encyclopedia of Type Strains, Phase IV (KMG-V): Genome sequencing to study the core and pangenomes of soil and plant-associated prokaryotes.</title>
        <authorList>
            <person name="Whitman W."/>
        </authorList>
    </citation>
    <scope>NUCLEOTIDE SEQUENCE [LARGE SCALE GENOMIC DNA]</scope>
    <source>
        <strain evidence="2 3">9A</strain>
    </source>
</reference>
<sequence length="161" mass="17392">MRKLYPLLWALLPAVAACSANQELFTREPSTTRYKREGRTVQVPTRAVLEAGKADSTDVLTVFVEQAGQADGGSFIVDYTKPTGTPVSAYKATLLTYAYKENALVVSANYSAHLRGTLTQTPRGGFSGTFHGTRLAGAPGKRSTIKGAFTDVQPVVTKRRH</sequence>